<keyword evidence="12 15" id="KW-0460">Magnesium</keyword>
<comment type="catalytic activity">
    <reaction evidence="14">
        <text>IMP + diphosphate = hypoxanthine + 5-phospho-alpha-D-ribose 1-diphosphate</text>
        <dbReference type="Rhea" id="RHEA:17973"/>
        <dbReference type="ChEBI" id="CHEBI:17368"/>
        <dbReference type="ChEBI" id="CHEBI:33019"/>
        <dbReference type="ChEBI" id="CHEBI:58017"/>
        <dbReference type="ChEBI" id="CHEBI:58053"/>
        <dbReference type="EC" id="2.4.2.8"/>
    </reaction>
    <physiologicalReaction direction="right-to-left" evidence="14">
        <dbReference type="Rhea" id="RHEA:17975"/>
    </physiologicalReaction>
</comment>
<accession>A0A537IZT3</accession>
<dbReference type="EC" id="2.4.2.8" evidence="15"/>
<organism evidence="17 18">
    <name type="scientific">Candidatus Segetimicrobium genomatis</name>
    <dbReference type="NCBI Taxonomy" id="2569760"/>
    <lineage>
        <taxon>Bacteria</taxon>
        <taxon>Bacillati</taxon>
        <taxon>Candidatus Sysuimicrobiota</taxon>
        <taxon>Candidatus Sysuimicrobiia</taxon>
        <taxon>Candidatus Sysuimicrobiales</taxon>
        <taxon>Candidatus Segetimicrobiaceae</taxon>
        <taxon>Candidatus Segetimicrobium</taxon>
    </lineage>
</organism>
<keyword evidence="10 15" id="KW-0660">Purine salvage</keyword>
<feature type="domain" description="Phosphoribosyltransferase" evidence="16">
    <location>
        <begin position="19"/>
        <end position="161"/>
    </location>
</feature>
<dbReference type="GO" id="GO:0032264">
    <property type="term" value="P:IMP salvage"/>
    <property type="evidence" value="ECO:0007669"/>
    <property type="project" value="UniProtKB-UniPathway"/>
</dbReference>
<evidence type="ECO:0000256" key="6">
    <source>
        <dbReference type="ARBA" id="ARBA00022490"/>
    </source>
</evidence>
<evidence type="ECO:0000259" key="16">
    <source>
        <dbReference type="Pfam" id="PF00156"/>
    </source>
</evidence>
<name>A0A537IZT3_9BACT</name>
<dbReference type="FunFam" id="3.40.50.2020:FF:000006">
    <property type="entry name" value="Hypoxanthine phosphoribosyltransferase"/>
    <property type="match status" value="1"/>
</dbReference>
<dbReference type="InterPro" id="IPR000836">
    <property type="entry name" value="PRTase_dom"/>
</dbReference>
<evidence type="ECO:0000256" key="8">
    <source>
        <dbReference type="ARBA" id="ARBA00022679"/>
    </source>
</evidence>
<evidence type="ECO:0000256" key="5">
    <source>
        <dbReference type="ARBA" id="ARBA00008391"/>
    </source>
</evidence>
<gene>
    <name evidence="17" type="primary">hpt</name>
    <name evidence="17" type="ORF">E6H05_03260</name>
</gene>
<dbReference type="GO" id="GO:0006166">
    <property type="term" value="P:purine ribonucleoside salvage"/>
    <property type="evidence" value="ECO:0007669"/>
    <property type="project" value="UniProtKB-KW"/>
</dbReference>
<comment type="similarity">
    <text evidence="5 15">Belongs to the purine/pyrimidine phosphoribosyltransferase family.</text>
</comment>
<dbReference type="PANTHER" id="PTHR43340:SF1">
    <property type="entry name" value="HYPOXANTHINE PHOSPHORIBOSYLTRANSFERASE"/>
    <property type="match status" value="1"/>
</dbReference>
<evidence type="ECO:0000313" key="17">
    <source>
        <dbReference type="EMBL" id="TMI76572.1"/>
    </source>
</evidence>
<evidence type="ECO:0000256" key="13">
    <source>
        <dbReference type="ARBA" id="ARBA00048811"/>
    </source>
</evidence>
<dbReference type="GO" id="GO:0006178">
    <property type="term" value="P:guanine salvage"/>
    <property type="evidence" value="ECO:0007669"/>
    <property type="project" value="TreeGrafter"/>
</dbReference>
<dbReference type="GO" id="GO:0032263">
    <property type="term" value="P:GMP salvage"/>
    <property type="evidence" value="ECO:0007669"/>
    <property type="project" value="TreeGrafter"/>
</dbReference>
<dbReference type="NCBIfam" id="TIGR01203">
    <property type="entry name" value="HGPRTase"/>
    <property type="match status" value="1"/>
</dbReference>
<dbReference type="GO" id="GO:0000166">
    <property type="term" value="F:nucleotide binding"/>
    <property type="evidence" value="ECO:0007669"/>
    <property type="project" value="UniProtKB-KW"/>
</dbReference>
<dbReference type="CDD" id="cd06223">
    <property type="entry name" value="PRTases_typeI"/>
    <property type="match status" value="1"/>
</dbReference>
<keyword evidence="6 15" id="KW-0963">Cytoplasm</keyword>
<dbReference type="GO" id="GO:0052657">
    <property type="term" value="F:guanine phosphoribosyltransferase activity"/>
    <property type="evidence" value="ECO:0007669"/>
    <property type="project" value="UniProtKB-ARBA"/>
</dbReference>
<dbReference type="SUPFAM" id="SSF53271">
    <property type="entry name" value="PRTase-like"/>
    <property type="match status" value="1"/>
</dbReference>
<comment type="catalytic activity">
    <reaction evidence="13">
        <text>GMP + diphosphate = guanine + 5-phospho-alpha-D-ribose 1-diphosphate</text>
        <dbReference type="Rhea" id="RHEA:25424"/>
        <dbReference type="ChEBI" id="CHEBI:16235"/>
        <dbReference type="ChEBI" id="CHEBI:33019"/>
        <dbReference type="ChEBI" id="CHEBI:58017"/>
        <dbReference type="ChEBI" id="CHEBI:58115"/>
        <dbReference type="EC" id="2.4.2.8"/>
    </reaction>
    <physiologicalReaction direction="right-to-left" evidence="13">
        <dbReference type="Rhea" id="RHEA:25426"/>
    </physiologicalReaction>
</comment>
<evidence type="ECO:0000256" key="12">
    <source>
        <dbReference type="ARBA" id="ARBA00022842"/>
    </source>
</evidence>
<proteinExistence type="inferred from homology"/>
<dbReference type="Proteomes" id="UP000318834">
    <property type="component" value="Unassembled WGS sequence"/>
</dbReference>
<sequence>MALLDDIDEVLIPEEVLQARIRELGRTISNDYNGKEPLLVGILTGAVLFVSDLLRQISISCQLDFMATSSYGVKTESSGIVRILKDLEQSIEGRHVIIVDDIIDTGLTMDYLLETLKARYPASLKVCALLDKVPRRLRHVPIDYRGFEIPDKFVVGYGLDYGGRYRNLPFICVLKQEIYGQEPGVGGAPALRHSPFGRPARVVR</sequence>
<comment type="cofactor">
    <cofactor evidence="1 15">
        <name>Mg(2+)</name>
        <dbReference type="ChEBI" id="CHEBI:18420"/>
    </cofactor>
</comment>
<dbReference type="AlphaFoldDB" id="A0A537IZT3"/>
<evidence type="ECO:0000256" key="4">
    <source>
        <dbReference type="ARBA" id="ARBA00004676"/>
    </source>
</evidence>
<dbReference type="PANTHER" id="PTHR43340">
    <property type="entry name" value="HYPOXANTHINE-GUANINE PHOSPHORIBOSYLTRANSFERASE"/>
    <property type="match status" value="1"/>
</dbReference>
<keyword evidence="7 15" id="KW-0328">Glycosyltransferase</keyword>
<evidence type="ECO:0000256" key="2">
    <source>
        <dbReference type="ARBA" id="ARBA00004496"/>
    </source>
</evidence>
<dbReference type="InterPro" id="IPR029057">
    <property type="entry name" value="PRTase-like"/>
</dbReference>
<evidence type="ECO:0000256" key="14">
    <source>
        <dbReference type="ARBA" id="ARBA00049402"/>
    </source>
</evidence>
<evidence type="ECO:0000256" key="11">
    <source>
        <dbReference type="ARBA" id="ARBA00022741"/>
    </source>
</evidence>
<evidence type="ECO:0000256" key="10">
    <source>
        <dbReference type="ARBA" id="ARBA00022726"/>
    </source>
</evidence>
<dbReference type="GO" id="GO:0046100">
    <property type="term" value="P:hypoxanthine metabolic process"/>
    <property type="evidence" value="ECO:0007669"/>
    <property type="project" value="TreeGrafter"/>
</dbReference>
<dbReference type="Pfam" id="PF00156">
    <property type="entry name" value="Pribosyltran"/>
    <property type="match status" value="1"/>
</dbReference>
<reference evidence="17 18" key="1">
    <citation type="journal article" date="2019" name="Nat. Microbiol.">
        <title>Mediterranean grassland soil C-N compound turnover is dependent on rainfall and depth, and is mediated by genomically divergent microorganisms.</title>
        <authorList>
            <person name="Diamond S."/>
            <person name="Andeer P.F."/>
            <person name="Li Z."/>
            <person name="Crits-Christoph A."/>
            <person name="Burstein D."/>
            <person name="Anantharaman K."/>
            <person name="Lane K.R."/>
            <person name="Thomas B.C."/>
            <person name="Pan C."/>
            <person name="Northen T.R."/>
            <person name="Banfield J.F."/>
        </authorList>
    </citation>
    <scope>NUCLEOTIDE SEQUENCE [LARGE SCALE GENOMIC DNA]</scope>
    <source>
        <strain evidence="17">NP_8</strain>
    </source>
</reference>
<dbReference type="UniPathway" id="UPA00591">
    <property type="reaction ID" value="UER00648"/>
</dbReference>
<keyword evidence="9 15" id="KW-0479">Metal-binding</keyword>
<evidence type="ECO:0000256" key="3">
    <source>
        <dbReference type="ARBA" id="ARBA00004669"/>
    </source>
</evidence>
<protein>
    <recommendedName>
        <fullName evidence="15">Hypoxanthine phosphoribosyltransferase</fullName>
        <ecNumber evidence="15">2.4.2.8</ecNumber>
    </recommendedName>
</protein>
<keyword evidence="11 15" id="KW-0547">Nucleotide-binding</keyword>
<comment type="pathway">
    <text evidence="3 15">Purine metabolism; IMP biosynthesis via salvage pathway; IMP from hypoxanthine: step 1/1.</text>
</comment>
<evidence type="ECO:0000256" key="9">
    <source>
        <dbReference type="ARBA" id="ARBA00022723"/>
    </source>
</evidence>
<dbReference type="InterPro" id="IPR005904">
    <property type="entry name" value="Hxn_phspho_trans"/>
</dbReference>
<comment type="pathway">
    <text evidence="4">Purine metabolism; GMP biosynthesis via salvage pathway; GMP from guanine: step 1/1.</text>
</comment>
<evidence type="ECO:0000256" key="15">
    <source>
        <dbReference type="RuleBase" id="RU364099"/>
    </source>
</evidence>
<dbReference type="EMBL" id="VBAP01000017">
    <property type="protein sequence ID" value="TMI76572.1"/>
    <property type="molecule type" value="Genomic_DNA"/>
</dbReference>
<evidence type="ECO:0000256" key="1">
    <source>
        <dbReference type="ARBA" id="ARBA00001946"/>
    </source>
</evidence>
<dbReference type="GO" id="GO:0004422">
    <property type="term" value="F:hypoxanthine phosphoribosyltransferase activity"/>
    <property type="evidence" value="ECO:0007669"/>
    <property type="project" value="InterPro"/>
</dbReference>
<keyword evidence="8 15" id="KW-0808">Transferase</keyword>
<comment type="caution">
    <text evidence="17">The sequence shown here is derived from an EMBL/GenBank/DDBJ whole genome shotgun (WGS) entry which is preliminary data.</text>
</comment>
<dbReference type="GO" id="GO:0005829">
    <property type="term" value="C:cytosol"/>
    <property type="evidence" value="ECO:0007669"/>
    <property type="project" value="TreeGrafter"/>
</dbReference>
<evidence type="ECO:0000256" key="7">
    <source>
        <dbReference type="ARBA" id="ARBA00022676"/>
    </source>
</evidence>
<comment type="subcellular location">
    <subcellularLocation>
        <location evidence="2 15">Cytoplasm</location>
    </subcellularLocation>
</comment>
<dbReference type="InterPro" id="IPR050408">
    <property type="entry name" value="HGPRT"/>
</dbReference>
<dbReference type="GO" id="GO:0000287">
    <property type="term" value="F:magnesium ion binding"/>
    <property type="evidence" value="ECO:0007669"/>
    <property type="project" value="TreeGrafter"/>
</dbReference>
<evidence type="ECO:0000313" key="18">
    <source>
        <dbReference type="Proteomes" id="UP000318834"/>
    </source>
</evidence>
<dbReference type="Gene3D" id="3.40.50.2020">
    <property type="match status" value="1"/>
</dbReference>